<name>A0AAU8B2U6_9VIRU</name>
<feature type="region of interest" description="Disordered" evidence="6">
    <location>
        <begin position="231"/>
        <end position="269"/>
    </location>
</feature>
<evidence type="ECO:0000256" key="6">
    <source>
        <dbReference type="SAM" id="MobiDB-lite"/>
    </source>
</evidence>
<reference evidence="9" key="1">
    <citation type="submission" date="2024-03" db="EMBL/GenBank/DDBJ databases">
        <title>Diverse circular DNA viruses in blood, oral, and fecal samples of captive lemurs.</title>
        <authorList>
            <person name="Paietta E.N."/>
            <person name="Kraberger S."/>
            <person name="Lund M.C."/>
            <person name="Custer J.M."/>
            <person name="Vargas K.M."/>
            <person name="Ehmke E.E."/>
            <person name="Yoder A.D."/>
            <person name="Varsani A."/>
        </authorList>
    </citation>
    <scope>NUCLEOTIDE SEQUENCE</scope>
    <source>
        <strain evidence="9">Duke_25SF_64</strain>
    </source>
</reference>
<keyword evidence="5 7" id="KW-0472">Membrane</keyword>
<proteinExistence type="predicted"/>
<evidence type="ECO:0000256" key="1">
    <source>
        <dbReference type="ARBA" id="ARBA00004379"/>
    </source>
</evidence>
<dbReference type="SUPFAM" id="SSF52540">
    <property type="entry name" value="P-loop containing nucleoside triphosphate hydrolases"/>
    <property type="match status" value="1"/>
</dbReference>
<evidence type="ECO:0000256" key="2">
    <source>
        <dbReference type="ARBA" id="ARBA00022692"/>
    </source>
</evidence>
<feature type="transmembrane region" description="Helical" evidence="7">
    <location>
        <begin position="186"/>
        <end position="206"/>
    </location>
</feature>
<evidence type="ECO:0000256" key="5">
    <source>
        <dbReference type="ARBA" id="ARBA00023136"/>
    </source>
</evidence>
<dbReference type="Pfam" id="PF05707">
    <property type="entry name" value="Zot"/>
    <property type="match status" value="1"/>
</dbReference>
<protein>
    <submittedName>
        <fullName evidence="9">ZOT protein</fullName>
    </submittedName>
</protein>
<dbReference type="EMBL" id="PP511689">
    <property type="protein sequence ID" value="XCD06578.1"/>
    <property type="molecule type" value="Genomic_DNA"/>
</dbReference>
<keyword evidence="3" id="KW-1043">Host membrane</keyword>
<keyword evidence="2 7" id="KW-0812">Transmembrane</keyword>
<evidence type="ECO:0000256" key="3">
    <source>
        <dbReference type="ARBA" id="ARBA00022870"/>
    </source>
</evidence>
<dbReference type="InterPro" id="IPR008900">
    <property type="entry name" value="Zot_N"/>
</dbReference>
<evidence type="ECO:0000259" key="8">
    <source>
        <dbReference type="Pfam" id="PF05707"/>
    </source>
</evidence>
<comment type="subcellular location">
    <subcellularLocation>
        <location evidence="1">Host membrane</location>
        <topology evidence="1">Single-pass membrane protein</topology>
    </subcellularLocation>
</comment>
<dbReference type="GO" id="GO:0033644">
    <property type="term" value="C:host cell membrane"/>
    <property type="evidence" value="ECO:0007669"/>
    <property type="project" value="UniProtKB-SubCell"/>
</dbReference>
<keyword evidence="4 7" id="KW-1133">Transmembrane helix</keyword>
<dbReference type="Gene3D" id="3.40.50.300">
    <property type="entry name" value="P-loop containing nucleotide triphosphate hydrolases"/>
    <property type="match status" value="1"/>
</dbReference>
<feature type="domain" description="Zona occludens toxin N-terminal" evidence="8">
    <location>
        <begin position="1"/>
        <end position="177"/>
    </location>
</feature>
<sequence>MINLITGVPGSGKTLHLISMLLNRSDLKNRPLYLDGIPDVDASKIPHQPIPEGESMETWHKWAPTGAILVIDEAQRVFRPRPSGSRVPDFVAELETHRHRGLDFFILTQHPRLIDANVRSLVGHHKHVSKTQLGFRRMAEWQRCANPESRADIKDAQVSIYKLDKKAYGVYKSAEEHTKIKTGRSMWVYVLPLAVLGLAVSLWYSISFIGGWTDKAQQNANSDPVATAETSIDVDNRQQQNANTGTYPSTVPQPEPQTNPNLKPEDFKPSIDGKPWTAPIYNGHNRSIQTMPYPVGCVKNGSRCTCYTEQATPLHDLDEGLCLDMVKNGIYNPYKSRTQAAQSVSTEGS</sequence>
<feature type="compositionally biased region" description="Polar residues" evidence="6">
    <location>
        <begin position="237"/>
        <end position="250"/>
    </location>
</feature>
<dbReference type="InterPro" id="IPR027417">
    <property type="entry name" value="P-loop_NTPase"/>
</dbReference>
<accession>A0AAU8B2U6</accession>
<evidence type="ECO:0000313" key="9">
    <source>
        <dbReference type="EMBL" id="XCD06578.1"/>
    </source>
</evidence>
<evidence type="ECO:0000256" key="7">
    <source>
        <dbReference type="SAM" id="Phobius"/>
    </source>
</evidence>
<evidence type="ECO:0000256" key="4">
    <source>
        <dbReference type="ARBA" id="ARBA00022989"/>
    </source>
</evidence>
<organism evidence="9">
    <name type="scientific">Dulem virus 54</name>
    <dbReference type="NCBI Taxonomy" id="3145765"/>
    <lineage>
        <taxon>Viruses</taxon>
        <taxon>Monodnaviria</taxon>
        <taxon>Loebvirae</taxon>
        <taxon>Hofneiviricota</taxon>
        <taxon>Faserviricetes</taxon>
        <taxon>Tubulavirales</taxon>
        <taxon>Inoviridae</taxon>
        <taxon>Inovirus</taxon>
    </lineage>
</organism>